<dbReference type="Proteomes" id="UP001448614">
    <property type="component" value="Unassembled WGS sequence"/>
</dbReference>
<name>A0ABV0GNK1_PAENI</name>
<dbReference type="EC" id="2.3.1.-" evidence="4"/>
<dbReference type="EMBL" id="JBBMFV010000004">
    <property type="protein sequence ID" value="MEO3940090.1"/>
    <property type="molecule type" value="Genomic_DNA"/>
</dbReference>
<dbReference type="InterPro" id="IPR016181">
    <property type="entry name" value="Acyl_CoA_acyltransferase"/>
</dbReference>
<dbReference type="PANTHER" id="PTHR43877:SF2">
    <property type="entry name" value="AMINOALKYLPHOSPHONATE N-ACETYLTRANSFERASE-RELATED"/>
    <property type="match status" value="1"/>
</dbReference>
<dbReference type="PROSITE" id="PS51186">
    <property type="entry name" value="GNAT"/>
    <property type="match status" value="1"/>
</dbReference>
<keyword evidence="2 4" id="KW-0012">Acyltransferase</keyword>
<evidence type="ECO:0000259" key="3">
    <source>
        <dbReference type="PROSITE" id="PS51186"/>
    </source>
</evidence>
<dbReference type="CDD" id="cd04301">
    <property type="entry name" value="NAT_SF"/>
    <property type="match status" value="1"/>
</dbReference>
<keyword evidence="5" id="KW-1185">Reference proteome</keyword>
<dbReference type="GO" id="GO:0016746">
    <property type="term" value="F:acyltransferase activity"/>
    <property type="evidence" value="ECO:0007669"/>
    <property type="project" value="UniProtKB-KW"/>
</dbReference>
<evidence type="ECO:0000256" key="1">
    <source>
        <dbReference type="ARBA" id="ARBA00022679"/>
    </source>
</evidence>
<dbReference type="InterPro" id="IPR000182">
    <property type="entry name" value="GNAT_dom"/>
</dbReference>
<dbReference type="InterPro" id="IPR050832">
    <property type="entry name" value="Bact_Acetyltransf"/>
</dbReference>
<dbReference type="PANTHER" id="PTHR43877">
    <property type="entry name" value="AMINOALKYLPHOSPHONATE N-ACETYLTRANSFERASE-RELATED-RELATED"/>
    <property type="match status" value="1"/>
</dbReference>
<comment type="caution">
    <text evidence="4">The sequence shown here is derived from an EMBL/GenBank/DDBJ whole genome shotgun (WGS) entry which is preliminary data.</text>
</comment>
<organism evidence="4 5">
    <name type="scientific">Paenarthrobacter nicotinovorans</name>
    <name type="common">Arthrobacter nicotinovorans</name>
    <dbReference type="NCBI Taxonomy" id="29320"/>
    <lineage>
        <taxon>Bacteria</taxon>
        <taxon>Bacillati</taxon>
        <taxon>Actinomycetota</taxon>
        <taxon>Actinomycetes</taxon>
        <taxon>Micrococcales</taxon>
        <taxon>Micrococcaceae</taxon>
        <taxon>Paenarthrobacter</taxon>
    </lineage>
</organism>
<evidence type="ECO:0000313" key="4">
    <source>
        <dbReference type="EMBL" id="MEO3940090.1"/>
    </source>
</evidence>
<accession>A0ABV0GNK1</accession>
<reference evidence="4 5" key="1">
    <citation type="journal article" date="2024" name="Appl. Microbiol. Biotechnol.">
        <title>Biosynthetic gene clusters with biotechnological applications in novel Antarctic isolates from Actinomycetota.</title>
        <authorList>
            <person name="Bruna P."/>
            <person name="Nunez-Montero K."/>
            <person name="Contreras M.J."/>
            <person name="Leal K."/>
            <person name="Garcia M."/>
            <person name="Abanto M."/>
            <person name="Barrientos L."/>
        </authorList>
    </citation>
    <scope>NUCLEOTIDE SEQUENCE [LARGE SCALE GENOMIC DNA]</scope>
    <source>
        <strain evidence="4 5">Se16.17</strain>
    </source>
</reference>
<evidence type="ECO:0000313" key="5">
    <source>
        <dbReference type="Proteomes" id="UP001448614"/>
    </source>
</evidence>
<gene>
    <name evidence="4" type="ORF">V3C41_03270</name>
</gene>
<sequence>MFWIATPGSWAEPLPRIRRLHSSDWQLLREVRLEMLADTPMAYIESLESARRQTDTQWQERAAAMSGDNSLTLVADAGHEGSNFCALMRVVLKHPQSPEKPLQAMLISVYVAPRLRGLGLADELLNEACKAAGEELGAQTIELGVHEDNARALAFYRRHGFEATGASRAYPQDTSKRELTMERRLAEGATGISRQGLNA</sequence>
<dbReference type="SUPFAM" id="SSF55729">
    <property type="entry name" value="Acyl-CoA N-acyltransferases (Nat)"/>
    <property type="match status" value="1"/>
</dbReference>
<protein>
    <submittedName>
        <fullName evidence="4">N-acetyltransferase</fullName>
        <ecNumber evidence="4">2.3.1.-</ecNumber>
    </submittedName>
</protein>
<dbReference type="RefSeq" id="WP_347781838.1">
    <property type="nucleotide sequence ID" value="NZ_JBBMFV010000004.1"/>
</dbReference>
<evidence type="ECO:0000256" key="2">
    <source>
        <dbReference type="ARBA" id="ARBA00023315"/>
    </source>
</evidence>
<keyword evidence="1 4" id="KW-0808">Transferase</keyword>
<dbReference type="Pfam" id="PF00583">
    <property type="entry name" value="Acetyltransf_1"/>
    <property type="match status" value="1"/>
</dbReference>
<proteinExistence type="predicted"/>
<feature type="domain" description="N-acetyltransferase" evidence="3">
    <location>
        <begin position="15"/>
        <end position="186"/>
    </location>
</feature>
<dbReference type="Gene3D" id="3.40.630.30">
    <property type="match status" value="1"/>
</dbReference>